<dbReference type="InterPro" id="IPR016024">
    <property type="entry name" value="ARM-type_fold"/>
</dbReference>
<evidence type="ECO:0000256" key="1">
    <source>
        <dbReference type="SAM" id="MobiDB-lite"/>
    </source>
</evidence>
<sequence length="535" mass="59975">MHKSLRSALPALRPVSPASVDNNRDSFSKANAGGNSRFSSDFEVNRSLFVQDPKLKILPPTKPKIGPRSTQIQFLEKKSSEKSISSASANPPQVSLASKPTRVPALSSFDETSQKKSKPTTPQSSSSNNTPTPETTKEKIHPYLQQIQDLFERIPTGKEPIPLDEVYRLSPVLDRVLCIISEWKPDFINENIDHPIVLELQQRLFNLIDIDDFLIRTIICRILLSFATDASSPLLLPISRIFYKLSCDQTNDMFFEDEHLVPVLMSLVKITQPEARVFAAGAIRNIASCEGIRKSLLESDFLQLAISSFEEQGNQGEIELAVDQPLRAQMLGAVKQMCKNDEFKKKLADSHLLIKAAKFVKLTITSLSKSSNTKSGDGNSLNEAISMFIDIIKIVSILPELSKEEKIEFIKILNVSDLNEPQLRKVVTRSLVVLSADTDDTPECTLLVIKLLLLTKDEPDFLYFLLAVAQRCAEAESNVKLLQKESDFFIKIVKSQEYDINVCLSAYMIVKCFKGEQFQSVIDEYAMLTEIKQSK</sequence>
<reference evidence="2 3" key="1">
    <citation type="submission" date="2024-04" db="EMBL/GenBank/DDBJ databases">
        <title>Tritrichomonas musculus Genome.</title>
        <authorList>
            <person name="Alves-Ferreira E."/>
            <person name="Grigg M."/>
            <person name="Lorenzi H."/>
            <person name="Galac M."/>
        </authorList>
    </citation>
    <scope>NUCLEOTIDE SEQUENCE [LARGE SCALE GENOMIC DNA]</scope>
    <source>
        <strain evidence="2 3">EAF2021</strain>
    </source>
</reference>
<feature type="region of interest" description="Disordered" evidence="1">
    <location>
        <begin position="1"/>
        <end position="138"/>
    </location>
</feature>
<protein>
    <recommendedName>
        <fullName evidence="4">Armadillo/beta-catenin-like repeat family protein</fullName>
    </recommendedName>
</protein>
<evidence type="ECO:0000313" key="2">
    <source>
        <dbReference type="EMBL" id="KAK8898543.1"/>
    </source>
</evidence>
<dbReference type="Gene3D" id="1.25.10.10">
    <property type="entry name" value="Leucine-rich Repeat Variant"/>
    <property type="match status" value="1"/>
</dbReference>
<dbReference type="InterPro" id="IPR038905">
    <property type="entry name" value="ARMC2"/>
</dbReference>
<gene>
    <name evidence="2" type="ORF">M9Y10_000835</name>
</gene>
<dbReference type="PANTHER" id="PTHR21356:SF1">
    <property type="entry name" value="ARMADILLO REPEAT-CONTAINING PROTEIN 2"/>
    <property type="match status" value="1"/>
</dbReference>
<evidence type="ECO:0000313" key="3">
    <source>
        <dbReference type="Proteomes" id="UP001470230"/>
    </source>
</evidence>
<feature type="compositionally biased region" description="Low complexity" evidence="1">
    <location>
        <begin position="119"/>
        <end position="134"/>
    </location>
</feature>
<dbReference type="EMBL" id="JAPFFF010000001">
    <property type="protein sequence ID" value="KAK8898543.1"/>
    <property type="molecule type" value="Genomic_DNA"/>
</dbReference>
<dbReference type="Proteomes" id="UP001470230">
    <property type="component" value="Unassembled WGS sequence"/>
</dbReference>
<keyword evidence="3" id="KW-1185">Reference proteome</keyword>
<evidence type="ECO:0008006" key="4">
    <source>
        <dbReference type="Google" id="ProtNLM"/>
    </source>
</evidence>
<accession>A0ABR2L5B4</accession>
<dbReference type="SUPFAM" id="SSF48371">
    <property type="entry name" value="ARM repeat"/>
    <property type="match status" value="1"/>
</dbReference>
<organism evidence="2 3">
    <name type="scientific">Tritrichomonas musculus</name>
    <dbReference type="NCBI Taxonomy" id="1915356"/>
    <lineage>
        <taxon>Eukaryota</taxon>
        <taxon>Metamonada</taxon>
        <taxon>Parabasalia</taxon>
        <taxon>Tritrichomonadida</taxon>
        <taxon>Tritrichomonadidae</taxon>
        <taxon>Tritrichomonas</taxon>
    </lineage>
</organism>
<comment type="caution">
    <text evidence="2">The sequence shown here is derived from an EMBL/GenBank/DDBJ whole genome shotgun (WGS) entry which is preliminary data.</text>
</comment>
<name>A0ABR2L5B4_9EUKA</name>
<dbReference type="PANTHER" id="PTHR21356">
    <property type="entry name" value="ARMADILLO REPEAT CONTAINING 2"/>
    <property type="match status" value="1"/>
</dbReference>
<dbReference type="InterPro" id="IPR011989">
    <property type="entry name" value="ARM-like"/>
</dbReference>
<proteinExistence type="predicted"/>